<dbReference type="InterPro" id="IPR025157">
    <property type="entry name" value="Hemagglutinin_rpt"/>
</dbReference>
<dbReference type="GO" id="GO:0003824">
    <property type="term" value="F:catalytic activity"/>
    <property type="evidence" value="ECO:0007669"/>
    <property type="project" value="UniProtKB-ARBA"/>
</dbReference>
<proteinExistence type="predicted"/>
<dbReference type="KEGG" id="ypa:YPA_3189"/>
<dbReference type="AlphaFoldDB" id="A0A0H2YAM0"/>
<dbReference type="RefSeq" id="WP_002214947.1">
    <property type="nucleotide sequence ID" value="NC_008150.1"/>
</dbReference>
<evidence type="ECO:0000313" key="2">
    <source>
        <dbReference type="EMBL" id="ABG15151.1"/>
    </source>
</evidence>
<keyword evidence="1" id="KW-0800">Toxin</keyword>
<sequence length="49" mass="5315">MNFGKEYGLSLFVSSNKSQGNDRGDGTFWTETQLNSGGTLSLKSGRDLL</sequence>
<evidence type="ECO:0000313" key="3">
    <source>
        <dbReference type="Proteomes" id="UP000001971"/>
    </source>
</evidence>
<dbReference type="GeneID" id="57977817"/>
<dbReference type="GO" id="GO:0090729">
    <property type="term" value="F:toxin activity"/>
    <property type="evidence" value="ECO:0007669"/>
    <property type="project" value="UniProtKB-KW"/>
</dbReference>
<reference evidence="2 3" key="1">
    <citation type="journal article" date="2006" name="J. Bacteriol.">
        <title>Complete genome sequence of Yersinia pestis strains Antiqua and Nepal516: evidence of gene reduction in an emerging pathogen.</title>
        <authorList>
            <person name="Chain P.S."/>
            <person name="Hu P."/>
            <person name="Malfatti S.A."/>
            <person name="Radnedge L."/>
            <person name="Larimer F."/>
            <person name="Vergez L.M."/>
            <person name="Worsham P."/>
            <person name="Chu M.C."/>
            <person name="Andersen G.L."/>
        </authorList>
    </citation>
    <scope>NUCLEOTIDE SEQUENCE [LARGE SCALE GENOMIC DNA]</scope>
    <source>
        <strain evidence="2 3">Antiqua</strain>
    </source>
</reference>
<dbReference type="EMBL" id="CP000308">
    <property type="protein sequence ID" value="ABG15151.1"/>
    <property type="molecule type" value="Genomic_DNA"/>
</dbReference>
<dbReference type="Proteomes" id="UP000001971">
    <property type="component" value="Chromosome"/>
</dbReference>
<protein>
    <submittedName>
        <fullName evidence="2">Uncharacterized protein</fullName>
    </submittedName>
</protein>
<organism evidence="2 3">
    <name type="scientific">Yersinia pestis bv. Antiqua (strain Antiqua)</name>
    <dbReference type="NCBI Taxonomy" id="360102"/>
    <lineage>
        <taxon>Bacteria</taxon>
        <taxon>Pseudomonadati</taxon>
        <taxon>Pseudomonadota</taxon>
        <taxon>Gammaproteobacteria</taxon>
        <taxon>Enterobacterales</taxon>
        <taxon>Yersiniaceae</taxon>
        <taxon>Yersinia</taxon>
    </lineage>
</organism>
<accession>A0A0H2YAM0</accession>
<name>A0A0H2YAM0_YERPA</name>
<gene>
    <name evidence="2" type="ordered locus">YPA_3189</name>
</gene>
<dbReference type="Pfam" id="PF13332">
    <property type="entry name" value="Fil_haemagg_2"/>
    <property type="match status" value="1"/>
</dbReference>
<evidence type="ECO:0000256" key="1">
    <source>
        <dbReference type="ARBA" id="ARBA00022656"/>
    </source>
</evidence>